<sequence length="133" mass="16359">NNKIKFKVKNTSTLDKYELFNKSLNHLMFIFFLFYDDIDGEKIEDKIKHFNKIAIWYMNKIFNVKIKETDPIKKVNKLEEYLKKNKKHKKFLVLYFYKKLNKTEDLTKKDINRLIILSFLIPYTILNNNYFKF</sequence>
<feature type="non-terminal residue" evidence="1">
    <location>
        <position position="1"/>
    </location>
</feature>
<organism evidence="1">
    <name type="scientific">marine sediment metagenome</name>
    <dbReference type="NCBI Taxonomy" id="412755"/>
    <lineage>
        <taxon>unclassified sequences</taxon>
        <taxon>metagenomes</taxon>
        <taxon>ecological metagenomes</taxon>
    </lineage>
</organism>
<proteinExistence type="predicted"/>
<dbReference type="EMBL" id="BART01029943">
    <property type="protein sequence ID" value="GAH12477.1"/>
    <property type="molecule type" value="Genomic_DNA"/>
</dbReference>
<comment type="caution">
    <text evidence="1">The sequence shown here is derived from an EMBL/GenBank/DDBJ whole genome shotgun (WGS) entry which is preliminary data.</text>
</comment>
<gene>
    <name evidence="1" type="ORF">S01H4_52418</name>
</gene>
<reference evidence="1" key="1">
    <citation type="journal article" date="2014" name="Front. Microbiol.">
        <title>High frequency of phylogenetically diverse reductive dehalogenase-homologous genes in deep subseafloor sedimentary metagenomes.</title>
        <authorList>
            <person name="Kawai M."/>
            <person name="Futagami T."/>
            <person name="Toyoda A."/>
            <person name="Takaki Y."/>
            <person name="Nishi S."/>
            <person name="Hori S."/>
            <person name="Arai W."/>
            <person name="Tsubouchi T."/>
            <person name="Morono Y."/>
            <person name="Uchiyama I."/>
            <person name="Ito T."/>
            <person name="Fujiyama A."/>
            <person name="Inagaki F."/>
            <person name="Takami H."/>
        </authorList>
    </citation>
    <scope>NUCLEOTIDE SEQUENCE</scope>
    <source>
        <strain evidence="1">Expedition CK06-06</strain>
    </source>
</reference>
<dbReference type="AlphaFoldDB" id="X1CXD5"/>
<name>X1CXD5_9ZZZZ</name>
<protein>
    <submittedName>
        <fullName evidence="1">Uncharacterized protein</fullName>
    </submittedName>
</protein>
<evidence type="ECO:0000313" key="1">
    <source>
        <dbReference type="EMBL" id="GAH12477.1"/>
    </source>
</evidence>
<accession>X1CXD5</accession>